<dbReference type="InterPro" id="IPR009057">
    <property type="entry name" value="Homeodomain-like_sf"/>
</dbReference>
<feature type="modified residue" description="4-aspartylphosphate" evidence="4">
    <location>
        <position position="55"/>
    </location>
</feature>
<dbReference type="EMBL" id="LYPC01000028">
    <property type="protein sequence ID" value="OCT10925.1"/>
    <property type="molecule type" value="Genomic_DNA"/>
</dbReference>
<evidence type="ECO:0000256" key="2">
    <source>
        <dbReference type="ARBA" id="ARBA00023125"/>
    </source>
</evidence>
<gene>
    <name evidence="7" type="ORF">A8709_04265</name>
</gene>
<dbReference type="GO" id="GO:0000160">
    <property type="term" value="P:phosphorelay signal transduction system"/>
    <property type="evidence" value="ECO:0007669"/>
    <property type="project" value="InterPro"/>
</dbReference>
<comment type="caution">
    <text evidence="7">The sequence shown here is derived from an EMBL/GenBank/DDBJ whole genome shotgun (WGS) entry which is preliminary data.</text>
</comment>
<feature type="domain" description="HTH araC/xylS-type" evidence="5">
    <location>
        <begin position="456"/>
        <end position="554"/>
    </location>
</feature>
<keyword evidence="4" id="KW-0597">Phosphoprotein</keyword>
<feature type="domain" description="Response regulatory" evidence="6">
    <location>
        <begin position="3"/>
        <end position="120"/>
    </location>
</feature>
<dbReference type="InterPro" id="IPR020449">
    <property type="entry name" value="Tscrpt_reg_AraC-type_HTH"/>
</dbReference>
<dbReference type="PROSITE" id="PS01124">
    <property type="entry name" value="HTH_ARAC_FAMILY_2"/>
    <property type="match status" value="1"/>
</dbReference>
<proteinExistence type="predicted"/>
<dbReference type="InterPro" id="IPR011006">
    <property type="entry name" value="CheY-like_superfamily"/>
</dbReference>
<dbReference type="InterPro" id="IPR018062">
    <property type="entry name" value="HTH_AraC-typ_CS"/>
</dbReference>
<evidence type="ECO:0000313" key="8">
    <source>
        <dbReference type="Proteomes" id="UP000093309"/>
    </source>
</evidence>
<organism evidence="7 8">
    <name type="scientific">Paenibacillus pectinilyticus</name>
    <dbReference type="NCBI Taxonomy" id="512399"/>
    <lineage>
        <taxon>Bacteria</taxon>
        <taxon>Bacillati</taxon>
        <taxon>Bacillota</taxon>
        <taxon>Bacilli</taxon>
        <taxon>Bacillales</taxon>
        <taxon>Paenibacillaceae</taxon>
        <taxon>Paenibacillus</taxon>
    </lineage>
</organism>
<accession>A0A1C0ZS70</accession>
<dbReference type="InterPro" id="IPR001789">
    <property type="entry name" value="Sig_transdc_resp-reg_receiver"/>
</dbReference>
<dbReference type="STRING" id="512399.A8709_04265"/>
<dbReference type="Pfam" id="PF12833">
    <property type="entry name" value="HTH_18"/>
    <property type="match status" value="1"/>
</dbReference>
<dbReference type="Gene3D" id="1.10.10.60">
    <property type="entry name" value="Homeodomain-like"/>
    <property type="match status" value="2"/>
</dbReference>
<dbReference type="PROSITE" id="PS50110">
    <property type="entry name" value="RESPONSE_REGULATORY"/>
    <property type="match status" value="1"/>
</dbReference>
<dbReference type="PRINTS" id="PR00032">
    <property type="entry name" value="HTHARAC"/>
</dbReference>
<keyword evidence="1" id="KW-0805">Transcription regulation</keyword>
<dbReference type="SUPFAM" id="SSF52172">
    <property type="entry name" value="CheY-like"/>
    <property type="match status" value="1"/>
</dbReference>
<dbReference type="Gene3D" id="3.40.50.2300">
    <property type="match status" value="1"/>
</dbReference>
<evidence type="ECO:0000256" key="1">
    <source>
        <dbReference type="ARBA" id="ARBA00023015"/>
    </source>
</evidence>
<dbReference type="PANTHER" id="PTHR43280:SF10">
    <property type="entry name" value="REGULATORY PROTEIN POCR"/>
    <property type="match status" value="1"/>
</dbReference>
<dbReference type="SUPFAM" id="SSF46689">
    <property type="entry name" value="Homeodomain-like"/>
    <property type="match status" value="2"/>
</dbReference>
<evidence type="ECO:0000313" key="7">
    <source>
        <dbReference type="EMBL" id="OCT10925.1"/>
    </source>
</evidence>
<dbReference type="GO" id="GO:0003700">
    <property type="term" value="F:DNA-binding transcription factor activity"/>
    <property type="evidence" value="ECO:0007669"/>
    <property type="project" value="InterPro"/>
</dbReference>
<dbReference type="RefSeq" id="WP_065857498.1">
    <property type="nucleotide sequence ID" value="NZ_LYPC01000028.1"/>
</dbReference>
<keyword evidence="3" id="KW-0804">Transcription</keyword>
<name>A0A1C0ZS70_9BACL</name>
<dbReference type="Pfam" id="PF00072">
    <property type="entry name" value="Response_reg"/>
    <property type="match status" value="1"/>
</dbReference>
<dbReference type="GO" id="GO:0043565">
    <property type="term" value="F:sequence-specific DNA binding"/>
    <property type="evidence" value="ECO:0007669"/>
    <property type="project" value="InterPro"/>
</dbReference>
<reference evidence="8" key="1">
    <citation type="submission" date="2016-05" db="EMBL/GenBank/DDBJ databases">
        <title>Paenibacillus oryzae. sp. nov., isolated from the rice root.</title>
        <authorList>
            <person name="Zhang J."/>
            <person name="Zhang X."/>
        </authorList>
    </citation>
    <scope>NUCLEOTIDE SEQUENCE [LARGE SCALE GENOMIC DNA]</scope>
    <source>
        <strain evidence="8">KCTC13222</strain>
    </source>
</reference>
<dbReference type="CDD" id="cd17536">
    <property type="entry name" value="REC_YesN-like"/>
    <property type="match status" value="1"/>
</dbReference>
<evidence type="ECO:0000256" key="3">
    <source>
        <dbReference type="ARBA" id="ARBA00023163"/>
    </source>
</evidence>
<dbReference type="PROSITE" id="PS00041">
    <property type="entry name" value="HTH_ARAC_FAMILY_1"/>
    <property type="match status" value="1"/>
</dbReference>
<evidence type="ECO:0008006" key="9">
    <source>
        <dbReference type="Google" id="ProtNLM"/>
    </source>
</evidence>
<dbReference type="Proteomes" id="UP000093309">
    <property type="component" value="Unassembled WGS sequence"/>
</dbReference>
<dbReference type="SMART" id="SM00448">
    <property type="entry name" value="REC"/>
    <property type="match status" value="1"/>
</dbReference>
<sequence length="561" mass="64580">MYRLLIVDDEPAIVEGLVQMFQEREELELDICKAYSAFEAIDIIKKTKIDVVLSDIRMPEKNGLQLMDEILFYWPSCKIIFLTGHNEFDYVYTAIQKNVESYILKTEEDKVVIGAVTNALAKIEDELKNKDMIDKAREQMLVMAPLLKKELFEALLLGESVNDLLSEELFAGQAIKLNRDAPVLLLVGKIDSWESGMSYANKRNALYSIRNLVEQYWPSVITSEDMVYENSMTVSFIQLDSNAGRFQSEDEVIDWKGLITYLKGNLESVQNACRDLLQTDVSFVISRGAVEWDSIHKEFELVKAMIKKRWVSVQNMTIMDLGMANGLFKDEPSKTSANSDDFNKRLRLLEKKLDEGDEGQAETICKDLIISLRNETTQNYLVGLERYYAFVLVFLAYMNSQSISDRTKDHMRIESFAMMDIPEDWTTVETYYIGLGKQICIEKKEQVENGEHLLVERIHRFINENLGGDLSLARIAEVVYFNPSYLSRFYKQLTGRNLSDYINATKAEAAVGMLGDMQMKINEIALKLGFESPSYFTAFFRKMKQVSPQEFRETVIHKTRK</sequence>
<dbReference type="InterPro" id="IPR018060">
    <property type="entry name" value="HTH_AraC"/>
</dbReference>
<dbReference type="AlphaFoldDB" id="A0A1C0ZS70"/>
<dbReference type="SMART" id="SM00342">
    <property type="entry name" value="HTH_ARAC"/>
    <property type="match status" value="1"/>
</dbReference>
<keyword evidence="8" id="KW-1185">Reference proteome</keyword>
<evidence type="ECO:0000259" key="5">
    <source>
        <dbReference type="PROSITE" id="PS01124"/>
    </source>
</evidence>
<dbReference type="PANTHER" id="PTHR43280">
    <property type="entry name" value="ARAC-FAMILY TRANSCRIPTIONAL REGULATOR"/>
    <property type="match status" value="1"/>
</dbReference>
<evidence type="ECO:0000256" key="4">
    <source>
        <dbReference type="PROSITE-ProRule" id="PRU00169"/>
    </source>
</evidence>
<protein>
    <recommendedName>
        <fullName evidence="9">DNA-binding response regulator</fullName>
    </recommendedName>
</protein>
<keyword evidence="2" id="KW-0238">DNA-binding</keyword>
<evidence type="ECO:0000259" key="6">
    <source>
        <dbReference type="PROSITE" id="PS50110"/>
    </source>
</evidence>